<accession>A0A1A8Z8R3</accession>
<evidence type="ECO:0000256" key="1">
    <source>
        <dbReference type="SAM" id="MobiDB-lite"/>
    </source>
</evidence>
<protein>
    <submittedName>
        <fullName evidence="3">Uncharacterized protein</fullName>
    </submittedName>
</protein>
<proteinExistence type="predicted"/>
<dbReference type="EMBL" id="FLRD01000113">
    <property type="protein sequence ID" value="SBT39973.1"/>
    <property type="molecule type" value="Genomic_DNA"/>
</dbReference>
<keyword evidence="5" id="KW-1185">Reference proteome</keyword>
<evidence type="ECO:0000313" key="5">
    <source>
        <dbReference type="Proteomes" id="UP000078555"/>
    </source>
</evidence>
<evidence type="ECO:0000313" key="4">
    <source>
        <dbReference type="Proteomes" id="UP000078550"/>
    </source>
</evidence>
<name>A0A1A8Z8R3_PLAOA</name>
<reference evidence="3" key="2">
    <citation type="submission" date="2016-05" db="EMBL/GenBank/DDBJ databases">
        <authorList>
            <person name="Lavstsen T."/>
            <person name="Jespersen J.S."/>
        </authorList>
    </citation>
    <scope>NUCLEOTIDE SEQUENCE [LARGE SCALE GENOMIC DNA]</scope>
</reference>
<reference evidence="5" key="1">
    <citation type="submission" date="2016-05" db="EMBL/GenBank/DDBJ databases">
        <authorList>
            <person name="Naeem R."/>
        </authorList>
    </citation>
    <scope>NUCLEOTIDE SEQUENCE [LARGE SCALE GENOMIC DNA]</scope>
</reference>
<dbReference type="AlphaFoldDB" id="A0A1A8Z8R3"/>
<evidence type="ECO:0000313" key="3">
    <source>
        <dbReference type="EMBL" id="SBT40346.1"/>
    </source>
</evidence>
<dbReference type="Proteomes" id="UP000078550">
    <property type="component" value="Unassembled WGS sequence"/>
</dbReference>
<sequence length="77" mass="8702">MTISHALFRPSIHAHVYACKWDKTSEQIGRPQKGQMEKKRKKGENNHLDVLRIPRNSAAKLGKGKRKGKAAPDPCKQ</sequence>
<dbReference type="EMBL" id="FLRE01000152">
    <property type="protein sequence ID" value="SBT40346.1"/>
    <property type="molecule type" value="Genomic_DNA"/>
</dbReference>
<feature type="region of interest" description="Disordered" evidence="1">
    <location>
        <begin position="27"/>
        <end position="77"/>
    </location>
</feature>
<feature type="compositionally biased region" description="Basic and acidic residues" evidence="1">
    <location>
        <begin position="43"/>
        <end position="52"/>
    </location>
</feature>
<organism evidence="3 4">
    <name type="scientific">Plasmodium ovale wallikeri</name>
    <dbReference type="NCBI Taxonomy" id="864142"/>
    <lineage>
        <taxon>Eukaryota</taxon>
        <taxon>Sar</taxon>
        <taxon>Alveolata</taxon>
        <taxon>Apicomplexa</taxon>
        <taxon>Aconoidasida</taxon>
        <taxon>Haemosporida</taxon>
        <taxon>Plasmodiidae</taxon>
        <taxon>Plasmodium</taxon>
        <taxon>Plasmodium (Plasmodium)</taxon>
    </lineage>
</organism>
<evidence type="ECO:0000313" key="2">
    <source>
        <dbReference type="EMBL" id="SBT39973.1"/>
    </source>
</evidence>
<reference evidence="4" key="3">
    <citation type="submission" date="2016-05" db="EMBL/GenBank/DDBJ databases">
        <authorList>
            <person name="Naeem Raeece"/>
        </authorList>
    </citation>
    <scope>NUCLEOTIDE SEQUENCE [LARGE SCALE GENOMIC DNA]</scope>
</reference>
<gene>
    <name evidence="2" type="ORF">POVWA1_041030</name>
    <name evidence="3" type="ORF">POVWA2_039600</name>
</gene>
<dbReference type="Proteomes" id="UP000078555">
    <property type="component" value="Unassembled WGS sequence"/>
</dbReference>